<proteinExistence type="predicted"/>
<comment type="caution">
    <text evidence="1">The sequence shown here is derived from an EMBL/GenBank/DDBJ whole genome shotgun (WGS) entry which is preliminary data.</text>
</comment>
<sequence>MTKAFQAFALFLLWTALQLSAPSVAASPADHRYNVGDQVPFFVNKVGPLNNPSETYEYYELPFCRPDPITRKKESLGEILNGDRLCNALYELKFREDKVGETLCQKKITIDEVAKFKQAIIDDFYFQMYFDDLPLWGFIGKAEEESWTLAGKGPKYYLFKHVQFDVLYNGNRVIEVHAFGDPNQAVDITEDVGIEVKFTYSVTWNATSTVYANRMRRYSRTSLLPMYRQVHWFSFINSVVIILLLMGLVTLLYMRHLKSDLKKYSNADEEEDKEVGWKCIHGDVFRHPPNSSLFFAVIGTGTQLLIMVCALFFLAFIGTLIPYSRGGLLNCLIMLYTLSSVIAGYSAASFHGQFADSGWERSVILAGILFSGPLFVTASILNIIAISYGATNALPLGSIIVIIIIFIFLVIPLLAFGGVIGYRLRSEFQVPSATKRYPREVQRFAWYRRTPCQMFIAGFVPFSAIVLQLHQVYASMWGFKIYALPGILFISFIVAIVVIAIVSIGLTYIQLSVEDHEWWWRSVLCGGSTAIFMFGYCIYFYVRSNMSGFMQLSFFIGYNACMCYALFLIFGAISFRASLLFVRHIYHAVKRE</sequence>
<gene>
    <name evidence="1" type="ORF">L6164_018953</name>
</gene>
<reference evidence="1 2" key="1">
    <citation type="journal article" date="2022" name="DNA Res.">
        <title>Chromosomal-level genome assembly of the orchid tree Bauhinia variegata (Leguminosae; Cercidoideae) supports the allotetraploid origin hypothesis of Bauhinia.</title>
        <authorList>
            <person name="Zhong Y."/>
            <person name="Chen Y."/>
            <person name="Zheng D."/>
            <person name="Pang J."/>
            <person name="Liu Y."/>
            <person name="Luo S."/>
            <person name="Meng S."/>
            <person name="Qian L."/>
            <person name="Wei D."/>
            <person name="Dai S."/>
            <person name="Zhou R."/>
        </authorList>
    </citation>
    <scope>NUCLEOTIDE SEQUENCE [LARGE SCALE GENOMIC DNA]</scope>
    <source>
        <strain evidence="1">BV-YZ2020</strain>
    </source>
</reference>
<name>A0ACB9NDL0_BAUVA</name>
<keyword evidence="2" id="KW-1185">Reference proteome</keyword>
<dbReference type="Proteomes" id="UP000828941">
    <property type="component" value="Chromosome 7"/>
</dbReference>
<accession>A0ACB9NDL0</accession>
<evidence type="ECO:0000313" key="1">
    <source>
        <dbReference type="EMBL" id="KAI4334237.1"/>
    </source>
</evidence>
<dbReference type="EMBL" id="CM039432">
    <property type="protein sequence ID" value="KAI4334237.1"/>
    <property type="molecule type" value="Genomic_DNA"/>
</dbReference>
<protein>
    <submittedName>
        <fullName evidence="1">Uncharacterized protein</fullName>
    </submittedName>
</protein>
<evidence type="ECO:0000313" key="2">
    <source>
        <dbReference type="Proteomes" id="UP000828941"/>
    </source>
</evidence>
<organism evidence="1 2">
    <name type="scientific">Bauhinia variegata</name>
    <name type="common">Purple orchid tree</name>
    <name type="synonym">Phanera variegata</name>
    <dbReference type="NCBI Taxonomy" id="167791"/>
    <lineage>
        <taxon>Eukaryota</taxon>
        <taxon>Viridiplantae</taxon>
        <taxon>Streptophyta</taxon>
        <taxon>Embryophyta</taxon>
        <taxon>Tracheophyta</taxon>
        <taxon>Spermatophyta</taxon>
        <taxon>Magnoliopsida</taxon>
        <taxon>eudicotyledons</taxon>
        <taxon>Gunneridae</taxon>
        <taxon>Pentapetalae</taxon>
        <taxon>rosids</taxon>
        <taxon>fabids</taxon>
        <taxon>Fabales</taxon>
        <taxon>Fabaceae</taxon>
        <taxon>Cercidoideae</taxon>
        <taxon>Cercideae</taxon>
        <taxon>Bauhiniinae</taxon>
        <taxon>Bauhinia</taxon>
    </lineage>
</organism>